<evidence type="ECO:0000313" key="2">
    <source>
        <dbReference type="EMBL" id="TCC38897.1"/>
    </source>
</evidence>
<dbReference type="Proteomes" id="UP000294225">
    <property type="component" value="Unassembled WGS sequence"/>
</dbReference>
<evidence type="ECO:0000313" key="3">
    <source>
        <dbReference type="Proteomes" id="UP000294225"/>
    </source>
</evidence>
<feature type="region of interest" description="Disordered" evidence="1">
    <location>
        <begin position="17"/>
        <end position="38"/>
    </location>
</feature>
<feature type="region of interest" description="Disordered" evidence="1">
    <location>
        <begin position="139"/>
        <end position="202"/>
    </location>
</feature>
<dbReference type="RefSeq" id="WP_131497404.1">
    <property type="nucleotide sequence ID" value="NZ_SJKC01000002.1"/>
</dbReference>
<proteinExistence type="predicted"/>
<dbReference type="AlphaFoldDB" id="A0A4R0IZX1"/>
<evidence type="ECO:0000256" key="1">
    <source>
        <dbReference type="SAM" id="MobiDB-lite"/>
    </source>
</evidence>
<accession>A0A4R0IZX1</accession>
<gene>
    <name evidence="2" type="ORF">E0H92_21260</name>
</gene>
<organism evidence="2 3">
    <name type="scientific">Kribbella speibonae</name>
    <dbReference type="NCBI Taxonomy" id="1572660"/>
    <lineage>
        <taxon>Bacteria</taxon>
        <taxon>Bacillati</taxon>
        <taxon>Actinomycetota</taxon>
        <taxon>Actinomycetes</taxon>
        <taxon>Propionibacteriales</taxon>
        <taxon>Kribbellaceae</taxon>
        <taxon>Kribbella</taxon>
    </lineage>
</organism>
<comment type="caution">
    <text evidence="2">The sequence shown here is derived from an EMBL/GenBank/DDBJ whole genome shotgun (WGS) entry which is preliminary data.</text>
</comment>
<name>A0A4R0IZX1_9ACTN</name>
<protein>
    <submittedName>
        <fullName evidence="2">Uncharacterized protein</fullName>
    </submittedName>
</protein>
<reference evidence="2 3" key="1">
    <citation type="submission" date="2019-02" db="EMBL/GenBank/DDBJ databases">
        <title>Kribbella capetownensis sp. nov. and Kribbella speibonae sp. nov., isolated from soil.</title>
        <authorList>
            <person name="Curtis S.M."/>
            <person name="Norton I."/>
            <person name="Everest G.J."/>
            <person name="Meyers P.R."/>
        </authorList>
    </citation>
    <scope>NUCLEOTIDE SEQUENCE [LARGE SCALE GENOMIC DNA]</scope>
    <source>
        <strain evidence="2 3">YM55</strain>
    </source>
</reference>
<sequence>MTKRNLFRRQTMVTRVDRPDSLSPATAPSGAKDIDQDRDTQTVVDAIRRLAAAGALDEFVADTFDGSIEAWREQWDARVDELLARQIGTALHLASQESENLTLVALRVAQLREDVAELEWEADCWRRVLGGDIRHLPFPQRMREQDETSLAGEPTDQAEPRSLPSTGVLGSLGRAAYHGTASVPADSTAPVVRPLTMKENQS</sequence>
<dbReference type="EMBL" id="SJKC01000002">
    <property type="protein sequence ID" value="TCC38897.1"/>
    <property type="molecule type" value="Genomic_DNA"/>
</dbReference>